<evidence type="ECO:0000313" key="7">
    <source>
        <dbReference type="Proteomes" id="UP000019763"/>
    </source>
</evidence>
<feature type="repeat" description="ARM" evidence="4">
    <location>
        <begin position="90"/>
        <end position="134"/>
    </location>
</feature>
<dbReference type="GO" id="GO:0015031">
    <property type="term" value="P:protein transport"/>
    <property type="evidence" value="ECO:0007669"/>
    <property type="project" value="UniProtKB-KW"/>
</dbReference>
<evidence type="ECO:0000256" key="5">
    <source>
        <dbReference type="SAM" id="MobiDB-lite"/>
    </source>
</evidence>
<evidence type="ECO:0000256" key="3">
    <source>
        <dbReference type="ARBA" id="ARBA00022927"/>
    </source>
</evidence>
<dbReference type="EMBL" id="AFNH02000758">
    <property type="protein sequence ID" value="EZG56786.1"/>
    <property type="molecule type" value="Genomic_DNA"/>
</dbReference>
<dbReference type="eggNOG" id="KOG0166">
    <property type="taxonomic scope" value="Eukaryota"/>
</dbReference>
<dbReference type="PANTHER" id="PTHR23316">
    <property type="entry name" value="IMPORTIN ALPHA"/>
    <property type="match status" value="1"/>
</dbReference>
<dbReference type="Gene3D" id="1.25.10.10">
    <property type="entry name" value="Leucine-rich Repeat Variant"/>
    <property type="match status" value="1"/>
</dbReference>
<dbReference type="GeneID" id="22913570"/>
<evidence type="ECO:0000256" key="2">
    <source>
        <dbReference type="ARBA" id="ARBA00022448"/>
    </source>
</evidence>
<keyword evidence="7" id="KW-1185">Reference proteome</keyword>
<dbReference type="InterPro" id="IPR000225">
    <property type="entry name" value="Armadillo"/>
</dbReference>
<comment type="caution">
    <text evidence="6">The sequence shown here is derived from an EMBL/GenBank/DDBJ whole genome shotgun (WGS) entry which is preliminary data.</text>
</comment>
<evidence type="ECO:0000256" key="4">
    <source>
        <dbReference type="PROSITE-ProRule" id="PRU00259"/>
    </source>
</evidence>
<dbReference type="OrthoDB" id="29145at2759"/>
<accession>A0A023B4J7</accession>
<dbReference type="VEuPathDB" id="CryptoDB:GNI_101070"/>
<dbReference type="AlphaFoldDB" id="A0A023B4J7"/>
<proteinExistence type="inferred from homology"/>
<feature type="region of interest" description="Disordered" evidence="5">
    <location>
        <begin position="527"/>
        <end position="547"/>
    </location>
</feature>
<reference evidence="6" key="1">
    <citation type="submission" date="2013-12" db="EMBL/GenBank/DDBJ databases">
        <authorList>
            <person name="Omoto C.K."/>
            <person name="Sibley D."/>
            <person name="Venepally P."/>
            <person name="Hadjithomas M."/>
            <person name="Karamycheva S."/>
            <person name="Brunk B."/>
            <person name="Roos D."/>
            <person name="Caler E."/>
            <person name="Lorenzi H."/>
        </authorList>
    </citation>
    <scope>NUCLEOTIDE SEQUENCE</scope>
</reference>
<name>A0A023B4J7_GRENI</name>
<evidence type="ECO:0000313" key="6">
    <source>
        <dbReference type="EMBL" id="EZG56786.1"/>
    </source>
</evidence>
<evidence type="ECO:0000256" key="1">
    <source>
        <dbReference type="ARBA" id="ARBA00010394"/>
    </source>
</evidence>
<protein>
    <submittedName>
        <fullName evidence="6">Importin subunit alpha</fullName>
    </submittedName>
</protein>
<keyword evidence="2" id="KW-0813">Transport</keyword>
<feature type="compositionally biased region" description="Pro residues" evidence="5">
    <location>
        <begin position="1"/>
        <end position="21"/>
    </location>
</feature>
<feature type="compositionally biased region" description="Low complexity" evidence="5">
    <location>
        <begin position="535"/>
        <end position="545"/>
    </location>
</feature>
<dbReference type="Pfam" id="PF00514">
    <property type="entry name" value="Arm"/>
    <property type="match status" value="1"/>
</dbReference>
<dbReference type="PROSITE" id="PS50176">
    <property type="entry name" value="ARM_REPEAT"/>
    <property type="match status" value="1"/>
</dbReference>
<dbReference type="InterPro" id="IPR016024">
    <property type="entry name" value="ARM-type_fold"/>
</dbReference>
<organism evidence="6 7">
    <name type="scientific">Gregarina niphandrodes</name>
    <name type="common">Septate eugregarine</name>
    <dbReference type="NCBI Taxonomy" id="110365"/>
    <lineage>
        <taxon>Eukaryota</taxon>
        <taxon>Sar</taxon>
        <taxon>Alveolata</taxon>
        <taxon>Apicomplexa</taxon>
        <taxon>Conoidasida</taxon>
        <taxon>Gregarinasina</taxon>
        <taxon>Eugregarinorida</taxon>
        <taxon>Gregarinidae</taxon>
        <taxon>Gregarina</taxon>
    </lineage>
</organism>
<keyword evidence="3" id="KW-0653">Protein transport</keyword>
<sequence length="649" mass="70809">MEPPPSGDPRQHPLPAPPPPSKADDAMPELVELLGNFDWAVDTVEKCARLINSESASSQDKLRAVQDLKQLLCTSRDHVFPIAQDVIDSGALVGLTKFVSSENPVDELRLPAAFCLTNIAAGSDEQTAAVVCAGAVPAMLQLLSVGHEGLVRQAIFCLANIAGSKPEYRVMLADEPSYFRALRYAILASHDSRIEELAGWNLRNIVVLGGVPFEKCLPALNIFIEKLRYSVPARRTCVRLMMNGSATLASIHHNTANWFRYGPLEQDGVSGLLGPVTNRSVLRFSAEAFSHISRLPQGQDYLIKKELVLLSIHYLAKFSPNPSVRNYALECLVNLANHPACMVSSWNGGGEIRFIEYAPYGLGEMLADPISYSPHQRALAARVLWRLAEGLNESQVMALVNSTVITRTAMLATKRNLVHGALSFVAAEQNEPEDLDLDLEAVDLATNGSATQSVLEIALKIYQEYEHPEELALREKCARIVLAVLGKVSYNTLLQFIDQKFVSLVVQLAEFAFAVDRYSKYKSFTDLNTEEHPGNENAPAEAANNTGMSAEAEVETATVGTAGSSVPAFRFGNIHNALLVGEPTPMLPQVFLLLEKLFAIGEDLRVKGKGLENAVTSILTLTDNIAALNDVLVKTSGLRKANELKRFIN</sequence>
<dbReference type="Proteomes" id="UP000019763">
    <property type="component" value="Unassembled WGS sequence"/>
</dbReference>
<dbReference type="SMART" id="SM00185">
    <property type="entry name" value="ARM"/>
    <property type="match status" value="3"/>
</dbReference>
<comment type="similarity">
    <text evidence="1">Belongs to the importin alpha family.</text>
</comment>
<dbReference type="RefSeq" id="XP_011131152.1">
    <property type="nucleotide sequence ID" value="XM_011132850.1"/>
</dbReference>
<gene>
    <name evidence="6" type="ORF">GNI_101070</name>
</gene>
<feature type="region of interest" description="Disordered" evidence="5">
    <location>
        <begin position="1"/>
        <end position="26"/>
    </location>
</feature>
<dbReference type="SUPFAM" id="SSF48371">
    <property type="entry name" value="ARM repeat"/>
    <property type="match status" value="1"/>
</dbReference>
<dbReference type="InterPro" id="IPR011989">
    <property type="entry name" value="ARM-like"/>
</dbReference>